<gene>
    <name evidence="1" type="ORF">EVAR_39353_1</name>
</gene>
<evidence type="ECO:0000313" key="2">
    <source>
        <dbReference type="Proteomes" id="UP000299102"/>
    </source>
</evidence>
<dbReference type="Proteomes" id="UP000299102">
    <property type="component" value="Unassembled WGS sequence"/>
</dbReference>
<comment type="caution">
    <text evidence="1">The sequence shown here is derived from an EMBL/GenBank/DDBJ whole genome shotgun (WGS) entry which is preliminary data.</text>
</comment>
<dbReference type="EMBL" id="BGZK01000610">
    <property type="protein sequence ID" value="GBP52815.1"/>
    <property type="molecule type" value="Genomic_DNA"/>
</dbReference>
<accession>A0A4C1WRR1</accession>
<organism evidence="1 2">
    <name type="scientific">Eumeta variegata</name>
    <name type="common">Bagworm moth</name>
    <name type="synonym">Eumeta japonica</name>
    <dbReference type="NCBI Taxonomy" id="151549"/>
    <lineage>
        <taxon>Eukaryota</taxon>
        <taxon>Metazoa</taxon>
        <taxon>Ecdysozoa</taxon>
        <taxon>Arthropoda</taxon>
        <taxon>Hexapoda</taxon>
        <taxon>Insecta</taxon>
        <taxon>Pterygota</taxon>
        <taxon>Neoptera</taxon>
        <taxon>Endopterygota</taxon>
        <taxon>Lepidoptera</taxon>
        <taxon>Glossata</taxon>
        <taxon>Ditrysia</taxon>
        <taxon>Tineoidea</taxon>
        <taxon>Psychidae</taxon>
        <taxon>Oiketicinae</taxon>
        <taxon>Eumeta</taxon>
    </lineage>
</organism>
<sequence length="69" mass="7729">MSIFWGSHRSGGPGPVPHVPLWKRRNWIEISLTLSAEVERIIEINQPNVTVSTVFSDTTERSGQLQLTA</sequence>
<proteinExistence type="predicted"/>
<keyword evidence="2" id="KW-1185">Reference proteome</keyword>
<protein>
    <submittedName>
        <fullName evidence="1">Uncharacterized protein</fullName>
    </submittedName>
</protein>
<evidence type="ECO:0000313" key="1">
    <source>
        <dbReference type="EMBL" id="GBP52815.1"/>
    </source>
</evidence>
<name>A0A4C1WRR1_EUMVA</name>
<dbReference type="AlphaFoldDB" id="A0A4C1WRR1"/>
<reference evidence="1 2" key="1">
    <citation type="journal article" date="2019" name="Commun. Biol.">
        <title>The bagworm genome reveals a unique fibroin gene that provides high tensile strength.</title>
        <authorList>
            <person name="Kono N."/>
            <person name="Nakamura H."/>
            <person name="Ohtoshi R."/>
            <person name="Tomita M."/>
            <person name="Numata K."/>
            <person name="Arakawa K."/>
        </authorList>
    </citation>
    <scope>NUCLEOTIDE SEQUENCE [LARGE SCALE GENOMIC DNA]</scope>
</reference>